<dbReference type="AlphaFoldDB" id="A0A1Y2E356"/>
<evidence type="ECO:0000313" key="4">
    <source>
        <dbReference type="Proteomes" id="UP000193689"/>
    </source>
</evidence>
<protein>
    <submittedName>
        <fullName evidence="3">Uncharacterized protein</fullName>
    </submittedName>
</protein>
<dbReference type="EMBL" id="MCFJ01000005">
    <property type="protein sequence ID" value="ORY65949.1"/>
    <property type="molecule type" value="Genomic_DNA"/>
</dbReference>
<dbReference type="InParanoid" id="A0A1Y2E356"/>
<name>A0A1Y2E356_9PEZI</name>
<gene>
    <name evidence="3" type="ORF">BCR38DRAFT_428833</name>
</gene>
<comment type="caution">
    <text evidence="3">The sequence shown here is derived from an EMBL/GenBank/DDBJ whole genome shotgun (WGS) entry which is preliminary data.</text>
</comment>
<reference evidence="3 4" key="1">
    <citation type="submission" date="2016-07" db="EMBL/GenBank/DDBJ databases">
        <title>Pervasive Adenine N6-methylation of Active Genes in Fungi.</title>
        <authorList>
            <consortium name="DOE Joint Genome Institute"/>
            <person name="Mondo S.J."/>
            <person name="Dannebaum R.O."/>
            <person name="Kuo R.C."/>
            <person name="Labutti K."/>
            <person name="Haridas S."/>
            <person name="Kuo A."/>
            <person name="Salamov A."/>
            <person name="Ahrendt S.R."/>
            <person name="Lipzen A."/>
            <person name="Sullivan W."/>
            <person name="Andreopoulos W.B."/>
            <person name="Clum A."/>
            <person name="Lindquist E."/>
            <person name="Daum C."/>
            <person name="Ramamoorthy G.K."/>
            <person name="Gryganskyi A."/>
            <person name="Culley D."/>
            <person name="Magnuson J.K."/>
            <person name="James T.Y."/>
            <person name="O'Malley M.A."/>
            <person name="Stajich J.E."/>
            <person name="Spatafora J.W."/>
            <person name="Visel A."/>
            <person name="Grigoriev I.V."/>
        </authorList>
    </citation>
    <scope>NUCLEOTIDE SEQUENCE [LARGE SCALE GENOMIC DNA]</scope>
    <source>
        <strain evidence="3 4">CBS 129021</strain>
    </source>
</reference>
<evidence type="ECO:0000313" key="3">
    <source>
        <dbReference type="EMBL" id="ORY65949.1"/>
    </source>
</evidence>
<feature type="coiled-coil region" evidence="1">
    <location>
        <begin position="65"/>
        <end position="95"/>
    </location>
</feature>
<accession>A0A1Y2E356</accession>
<proteinExistence type="predicted"/>
<keyword evidence="1" id="KW-0175">Coiled coil</keyword>
<sequence length="116" mass="13228">MPQHPPSIVRWRRLDEPHGRLSTSTSTPGKSPLKDPLPDDSAQKLLYNEVKAEHGFVNDDDKTLHKLVELKKAEQEELLEQFEEKKQANLRKEAEERIKSNVKAALELACPPSYST</sequence>
<dbReference type="Proteomes" id="UP000193689">
    <property type="component" value="Unassembled WGS sequence"/>
</dbReference>
<feature type="region of interest" description="Disordered" evidence="2">
    <location>
        <begin position="1"/>
        <end position="40"/>
    </location>
</feature>
<evidence type="ECO:0000256" key="2">
    <source>
        <dbReference type="SAM" id="MobiDB-lite"/>
    </source>
</evidence>
<dbReference type="GeneID" id="63776133"/>
<keyword evidence="4" id="KW-1185">Reference proteome</keyword>
<evidence type="ECO:0000256" key="1">
    <source>
        <dbReference type="SAM" id="Coils"/>
    </source>
</evidence>
<dbReference type="RefSeq" id="XP_040716913.1">
    <property type="nucleotide sequence ID" value="XM_040859921.1"/>
</dbReference>
<organism evidence="3 4">
    <name type="scientific">Pseudomassariella vexata</name>
    <dbReference type="NCBI Taxonomy" id="1141098"/>
    <lineage>
        <taxon>Eukaryota</taxon>
        <taxon>Fungi</taxon>
        <taxon>Dikarya</taxon>
        <taxon>Ascomycota</taxon>
        <taxon>Pezizomycotina</taxon>
        <taxon>Sordariomycetes</taxon>
        <taxon>Xylariomycetidae</taxon>
        <taxon>Amphisphaeriales</taxon>
        <taxon>Pseudomassariaceae</taxon>
        <taxon>Pseudomassariella</taxon>
    </lineage>
</organism>